<dbReference type="AlphaFoldDB" id="A0A1G6CFN1"/>
<evidence type="ECO:0000313" key="2">
    <source>
        <dbReference type="EMBL" id="SDB31690.1"/>
    </source>
</evidence>
<dbReference type="EMBL" id="FMXP01000021">
    <property type="protein sequence ID" value="SDB31690.1"/>
    <property type="molecule type" value="Genomic_DNA"/>
</dbReference>
<name>A0A1G6CFN1_9STRE</name>
<evidence type="ECO:0000313" key="3">
    <source>
        <dbReference type="Proteomes" id="UP000182508"/>
    </source>
</evidence>
<keyword evidence="1" id="KW-0472">Membrane</keyword>
<feature type="transmembrane region" description="Helical" evidence="1">
    <location>
        <begin position="6"/>
        <end position="30"/>
    </location>
</feature>
<keyword evidence="1" id="KW-1133">Transmembrane helix</keyword>
<dbReference type="RefSeq" id="WP_074486278.1">
    <property type="nucleotide sequence ID" value="NZ_FMXP01000021.1"/>
</dbReference>
<gene>
    <name evidence="2" type="ORF">SAMN02910293_01577</name>
</gene>
<feature type="transmembrane region" description="Helical" evidence="1">
    <location>
        <begin position="51"/>
        <end position="72"/>
    </location>
</feature>
<reference evidence="2 3" key="1">
    <citation type="submission" date="2016-10" db="EMBL/GenBank/DDBJ databases">
        <authorList>
            <person name="de Groot N.N."/>
        </authorList>
    </citation>
    <scope>NUCLEOTIDE SEQUENCE [LARGE SCALE GENOMIC DNA]</scope>
    <source>
        <strain evidence="2 3">A-4</strain>
    </source>
</reference>
<organism evidence="2 3">
    <name type="scientific">Streptococcus henryi</name>
    <dbReference type="NCBI Taxonomy" id="439219"/>
    <lineage>
        <taxon>Bacteria</taxon>
        <taxon>Bacillati</taxon>
        <taxon>Bacillota</taxon>
        <taxon>Bacilli</taxon>
        <taxon>Lactobacillales</taxon>
        <taxon>Streptococcaceae</taxon>
        <taxon>Streptococcus</taxon>
    </lineage>
</organism>
<proteinExistence type="predicted"/>
<keyword evidence="1" id="KW-0812">Transmembrane</keyword>
<sequence length="74" mass="8301">MVVEIFSLYVQGLLLAILTVIIAGGFWLAWRASKKLDKTVKERQASLYEAMMMAVMTAPILSFAYMAILLMLKS</sequence>
<protein>
    <submittedName>
        <fullName evidence="2">Uncharacterized protein</fullName>
    </submittedName>
</protein>
<dbReference type="STRING" id="439219.SAMN02910293_01577"/>
<dbReference type="Proteomes" id="UP000182508">
    <property type="component" value="Unassembled WGS sequence"/>
</dbReference>
<evidence type="ECO:0000256" key="1">
    <source>
        <dbReference type="SAM" id="Phobius"/>
    </source>
</evidence>
<dbReference type="InterPro" id="IPR025134">
    <property type="entry name" value="DUF4059"/>
</dbReference>
<keyword evidence="3" id="KW-1185">Reference proteome</keyword>
<accession>A0A1G6CFN1</accession>
<dbReference type="Pfam" id="PF13268">
    <property type="entry name" value="DUF4059"/>
    <property type="match status" value="1"/>
</dbReference>